<name>A0ABQ9VIL8_SAGOE</name>
<organism evidence="1 2">
    <name type="scientific">Saguinus oedipus</name>
    <name type="common">Cotton-top tamarin</name>
    <name type="synonym">Oedipomidas oedipus</name>
    <dbReference type="NCBI Taxonomy" id="9490"/>
    <lineage>
        <taxon>Eukaryota</taxon>
        <taxon>Metazoa</taxon>
        <taxon>Chordata</taxon>
        <taxon>Craniata</taxon>
        <taxon>Vertebrata</taxon>
        <taxon>Euteleostomi</taxon>
        <taxon>Mammalia</taxon>
        <taxon>Eutheria</taxon>
        <taxon>Euarchontoglires</taxon>
        <taxon>Primates</taxon>
        <taxon>Haplorrhini</taxon>
        <taxon>Platyrrhini</taxon>
        <taxon>Cebidae</taxon>
        <taxon>Callitrichinae</taxon>
        <taxon>Saguinus</taxon>
    </lineage>
</organism>
<reference evidence="1 2" key="1">
    <citation type="submission" date="2023-05" db="EMBL/GenBank/DDBJ databases">
        <title>B98-5 Cell Line De Novo Hybrid Assembly: An Optical Mapping Approach.</title>
        <authorList>
            <person name="Kananen K."/>
            <person name="Auerbach J.A."/>
            <person name="Kautto E."/>
            <person name="Blachly J.S."/>
        </authorList>
    </citation>
    <scope>NUCLEOTIDE SEQUENCE [LARGE SCALE GENOMIC DNA]</scope>
    <source>
        <strain evidence="1">B95-8</strain>
        <tissue evidence="1">Cell line</tissue>
    </source>
</reference>
<gene>
    <name evidence="1" type="ORF">P7K49_014367</name>
</gene>
<sequence length="116" mass="13007">MWSYKEEEEYLKSQNLRRGLHEMGSRSNIYDMPNIIQIKGILSVNTVLSLQEVPQSGSTLDDSHWQEAIVIFEKDIVVAHKAKSHPEVLIEEALAANTSTLIISTDILGTNPESLT</sequence>
<proteinExistence type="predicted"/>
<protein>
    <submittedName>
        <fullName evidence="1">Uncharacterized protein</fullName>
    </submittedName>
</protein>
<comment type="caution">
    <text evidence="1">The sequence shown here is derived from an EMBL/GenBank/DDBJ whole genome shotgun (WGS) entry which is preliminary data.</text>
</comment>
<accession>A0ABQ9VIL8</accession>
<keyword evidence="2" id="KW-1185">Reference proteome</keyword>
<dbReference type="EMBL" id="JASSZA010000006">
    <property type="protein sequence ID" value="KAK2109202.1"/>
    <property type="molecule type" value="Genomic_DNA"/>
</dbReference>
<dbReference type="Proteomes" id="UP001266305">
    <property type="component" value="Unassembled WGS sequence"/>
</dbReference>
<evidence type="ECO:0000313" key="2">
    <source>
        <dbReference type="Proteomes" id="UP001266305"/>
    </source>
</evidence>
<evidence type="ECO:0000313" key="1">
    <source>
        <dbReference type="EMBL" id="KAK2109202.1"/>
    </source>
</evidence>